<organism evidence="1 2">
    <name type="scientific">Planococcus faecalis</name>
    <dbReference type="NCBI Taxonomy" id="1598147"/>
    <lineage>
        <taxon>Bacteria</taxon>
        <taxon>Bacillati</taxon>
        <taxon>Bacillota</taxon>
        <taxon>Bacilli</taxon>
        <taxon>Bacillales</taxon>
        <taxon>Caryophanaceae</taxon>
        <taxon>Planococcus</taxon>
    </lineage>
</organism>
<evidence type="ECO:0000313" key="2">
    <source>
        <dbReference type="Proteomes" id="UP000189661"/>
    </source>
</evidence>
<keyword evidence="2" id="KW-1185">Reference proteome</keyword>
<evidence type="ECO:0000313" key="1">
    <source>
        <dbReference type="EMBL" id="AQU78446.1"/>
    </source>
</evidence>
<protein>
    <submittedName>
        <fullName evidence="1">Uncharacterized protein</fullName>
    </submittedName>
</protein>
<sequence>MLTNEMMLHRMFVRYCNTHVVTRVSYLSKSSKITLESTFENYLSVKVGKLKSIENFIMVVEQRGIMKMAYKITAPVKINIKNQDTHFLLESIDGQLKIVFSNS</sequence>
<dbReference type="RefSeq" id="WP_071153918.1">
    <property type="nucleotide sequence ID" value="NZ_CP019401.1"/>
</dbReference>
<proteinExistence type="predicted"/>
<dbReference type="EMBL" id="CP019401">
    <property type="protein sequence ID" value="AQU78446.1"/>
    <property type="molecule type" value="Genomic_DNA"/>
</dbReference>
<name>A0ABN4XFP6_9BACL</name>
<dbReference type="Proteomes" id="UP000189661">
    <property type="component" value="Chromosome"/>
</dbReference>
<gene>
    <name evidence="1" type="ORF">AJGP001_03650</name>
</gene>
<reference evidence="1 2" key="1">
    <citation type="submission" date="2017-01" db="EMBL/GenBank/DDBJ databases">
        <title>Planococcus faecalis genome complete sequence.</title>
        <authorList>
            <person name="Lee P.C."/>
        </authorList>
    </citation>
    <scope>NUCLEOTIDE SEQUENCE [LARGE SCALE GENOMIC DNA]</scope>
    <source>
        <strain evidence="1 2">AJ003</strain>
    </source>
</reference>
<accession>A0ABN4XFP6</accession>